<dbReference type="SUPFAM" id="SSF48264">
    <property type="entry name" value="Cytochrome P450"/>
    <property type="match status" value="1"/>
</dbReference>
<comment type="caution">
    <text evidence="5">The sequence shown here is derived from an EMBL/GenBank/DDBJ whole genome shotgun (WGS) entry which is preliminary data.</text>
</comment>
<dbReference type="EMBL" id="JAULSR010000001">
    <property type="protein sequence ID" value="KAK0634376.1"/>
    <property type="molecule type" value="Genomic_DNA"/>
</dbReference>
<keyword evidence="4" id="KW-0408">Iron</keyword>
<dbReference type="Pfam" id="PF00067">
    <property type="entry name" value="p450"/>
    <property type="match status" value="1"/>
</dbReference>
<organism evidence="5 6">
    <name type="scientific">Bombardia bombarda</name>
    <dbReference type="NCBI Taxonomy" id="252184"/>
    <lineage>
        <taxon>Eukaryota</taxon>
        <taxon>Fungi</taxon>
        <taxon>Dikarya</taxon>
        <taxon>Ascomycota</taxon>
        <taxon>Pezizomycotina</taxon>
        <taxon>Sordariomycetes</taxon>
        <taxon>Sordariomycetidae</taxon>
        <taxon>Sordariales</taxon>
        <taxon>Lasiosphaeriaceae</taxon>
        <taxon>Bombardia</taxon>
    </lineage>
</organism>
<dbReference type="PANTHER" id="PTHR24304">
    <property type="entry name" value="CYTOCHROME P450 FAMILY 7"/>
    <property type="match status" value="1"/>
</dbReference>
<keyword evidence="2" id="KW-0349">Heme</keyword>
<evidence type="ECO:0000256" key="1">
    <source>
        <dbReference type="ARBA" id="ARBA00010617"/>
    </source>
</evidence>
<dbReference type="GO" id="GO:0008395">
    <property type="term" value="F:steroid hydroxylase activity"/>
    <property type="evidence" value="ECO:0007669"/>
    <property type="project" value="TreeGrafter"/>
</dbReference>
<keyword evidence="3" id="KW-0479">Metal-binding</keyword>
<dbReference type="PANTHER" id="PTHR24304:SF2">
    <property type="entry name" value="24-HYDROXYCHOLESTEROL 7-ALPHA-HYDROXYLASE"/>
    <property type="match status" value="1"/>
</dbReference>
<evidence type="ECO:0000256" key="4">
    <source>
        <dbReference type="ARBA" id="ARBA00023004"/>
    </source>
</evidence>
<name>A0AA39XIT6_9PEZI</name>
<sequence length="573" mass="64008">MRQVNNKSLLKTPIVPYWVPGLFHSISLFDPHAYLHKLIKSFGTSKPLEVKAAWFRFTILANPEHIKTVFRKSKQVANKSTTLFALEYLLGMPKVAVRLFLADDSGMGIIPRKGSTVQADRRINFLIAHSATKLLQGTHLEALNKRYLTILLRNIDALVCMIAGSSVEAIAGSKLQELYPTFVEDLSLFTSYVPKFLHLLPRWLIPDAFRVRERLLTGIKAWHAHAHQHSDCNKIGLDDPEWEPYFGIKLVRRRQQYALKLKEMTADARATEDLGLLFASTTNVVPSAFWFILEVLRDPVLQSRLKAEVAASSANTRPSSEEEATTMTTTTTTAVFNNAVLVAQPLLQSAYAECLRLYVTMSVTRVAEHADVHIAGYTLPKDSFVVMYSHLLALDADAWTRAGRVLTKPLEEFDAERFLVAPEWVRPPPQGSLEAREAEKRDADVKVKAIINISTTAGKTGEVARENNGKKDPNTILSYDGRRFSMDGLLGLWIPYGGGDHICPGRHFAKQEIILTFAALFTLFDIELAFDSPDAAARVHPDMKHAPFGALPPVGKVPFRMRRKVRTETGGAV</sequence>
<reference evidence="5" key="1">
    <citation type="submission" date="2023-06" db="EMBL/GenBank/DDBJ databases">
        <title>Genome-scale phylogeny and comparative genomics of the fungal order Sordariales.</title>
        <authorList>
            <consortium name="Lawrence Berkeley National Laboratory"/>
            <person name="Hensen N."/>
            <person name="Bonometti L."/>
            <person name="Westerberg I."/>
            <person name="Brannstrom I.O."/>
            <person name="Guillou S."/>
            <person name="Cros-Aarteil S."/>
            <person name="Calhoun S."/>
            <person name="Haridas S."/>
            <person name="Kuo A."/>
            <person name="Mondo S."/>
            <person name="Pangilinan J."/>
            <person name="Riley R."/>
            <person name="LaButti K."/>
            <person name="Andreopoulos B."/>
            <person name="Lipzen A."/>
            <person name="Chen C."/>
            <person name="Yanf M."/>
            <person name="Daum C."/>
            <person name="Ng V."/>
            <person name="Clum A."/>
            <person name="Steindorff A."/>
            <person name="Ohm R."/>
            <person name="Martin F."/>
            <person name="Silar P."/>
            <person name="Natvig D."/>
            <person name="Lalanne C."/>
            <person name="Gautier V."/>
            <person name="Ament-velasquez S.L."/>
            <person name="Kruys A."/>
            <person name="Hutchinson M.I."/>
            <person name="Powell A.J."/>
            <person name="Barry K."/>
            <person name="Miller A.N."/>
            <person name="Grigoriev I.V."/>
            <person name="Debuchy R."/>
            <person name="Gladieux P."/>
            <person name="Thoren M.H."/>
            <person name="Johannesson H."/>
        </authorList>
    </citation>
    <scope>NUCLEOTIDE SEQUENCE</scope>
    <source>
        <strain evidence="5">SMH3391-2</strain>
    </source>
</reference>
<dbReference type="AlphaFoldDB" id="A0AA39XIT6"/>
<gene>
    <name evidence="5" type="ORF">B0T17DRAFT_611400</name>
</gene>
<protein>
    <submittedName>
        <fullName evidence="5">Cytochrome P450</fullName>
    </submittedName>
</protein>
<evidence type="ECO:0000313" key="5">
    <source>
        <dbReference type="EMBL" id="KAK0634376.1"/>
    </source>
</evidence>
<proteinExistence type="inferred from homology"/>
<evidence type="ECO:0000313" key="6">
    <source>
        <dbReference type="Proteomes" id="UP001174934"/>
    </source>
</evidence>
<dbReference type="GO" id="GO:0020037">
    <property type="term" value="F:heme binding"/>
    <property type="evidence" value="ECO:0007669"/>
    <property type="project" value="InterPro"/>
</dbReference>
<evidence type="ECO:0000256" key="3">
    <source>
        <dbReference type="ARBA" id="ARBA00022723"/>
    </source>
</evidence>
<dbReference type="GO" id="GO:0005506">
    <property type="term" value="F:iron ion binding"/>
    <property type="evidence" value="ECO:0007669"/>
    <property type="project" value="InterPro"/>
</dbReference>
<keyword evidence="6" id="KW-1185">Reference proteome</keyword>
<evidence type="ECO:0000256" key="2">
    <source>
        <dbReference type="ARBA" id="ARBA00022617"/>
    </source>
</evidence>
<dbReference type="Proteomes" id="UP001174934">
    <property type="component" value="Unassembled WGS sequence"/>
</dbReference>
<dbReference type="Gene3D" id="1.10.630.10">
    <property type="entry name" value="Cytochrome P450"/>
    <property type="match status" value="1"/>
</dbReference>
<dbReference type="GO" id="GO:0016705">
    <property type="term" value="F:oxidoreductase activity, acting on paired donors, with incorporation or reduction of molecular oxygen"/>
    <property type="evidence" value="ECO:0007669"/>
    <property type="project" value="InterPro"/>
</dbReference>
<comment type="similarity">
    <text evidence="1">Belongs to the cytochrome P450 family.</text>
</comment>
<dbReference type="InterPro" id="IPR050529">
    <property type="entry name" value="CYP450_sterol_14alpha_dmase"/>
</dbReference>
<dbReference type="InterPro" id="IPR001128">
    <property type="entry name" value="Cyt_P450"/>
</dbReference>
<accession>A0AA39XIT6</accession>
<dbReference type="InterPro" id="IPR036396">
    <property type="entry name" value="Cyt_P450_sf"/>
</dbReference>